<keyword evidence="2" id="KW-1185">Reference proteome</keyword>
<gene>
    <name evidence="1" type="ORF">CY0110_17872</name>
</gene>
<dbReference type="EMBL" id="AAXW01000002">
    <property type="protein sequence ID" value="EAZ93688.1"/>
    <property type="molecule type" value="Genomic_DNA"/>
</dbReference>
<evidence type="ECO:0000313" key="2">
    <source>
        <dbReference type="Proteomes" id="UP000003781"/>
    </source>
</evidence>
<organism evidence="1 2">
    <name type="scientific">Crocosphaera chwakensis CCY0110</name>
    <dbReference type="NCBI Taxonomy" id="391612"/>
    <lineage>
        <taxon>Bacteria</taxon>
        <taxon>Bacillati</taxon>
        <taxon>Cyanobacteriota</taxon>
        <taxon>Cyanophyceae</taxon>
        <taxon>Oscillatoriophycideae</taxon>
        <taxon>Chroococcales</taxon>
        <taxon>Aphanothecaceae</taxon>
        <taxon>Crocosphaera</taxon>
        <taxon>Crocosphaera chwakensis</taxon>
    </lineage>
</organism>
<reference evidence="1 2" key="1">
    <citation type="submission" date="2007-03" db="EMBL/GenBank/DDBJ databases">
        <authorList>
            <person name="Stal L."/>
            <person name="Ferriera S."/>
            <person name="Johnson J."/>
            <person name="Kravitz S."/>
            <person name="Beeson K."/>
            <person name="Sutton G."/>
            <person name="Rogers Y.-H."/>
            <person name="Friedman R."/>
            <person name="Frazier M."/>
            <person name="Venter J.C."/>
        </authorList>
    </citation>
    <scope>NUCLEOTIDE SEQUENCE [LARGE SCALE GENOMIC DNA]</scope>
    <source>
        <strain evidence="1 2">CCY0110</strain>
    </source>
</reference>
<name>A3IIQ6_9CHRO</name>
<keyword evidence="1" id="KW-0378">Hydrolase</keyword>
<evidence type="ECO:0000313" key="1">
    <source>
        <dbReference type="EMBL" id="EAZ93688.1"/>
    </source>
</evidence>
<dbReference type="EC" id="3.6.3.14" evidence="1"/>
<dbReference type="GO" id="GO:0016787">
    <property type="term" value="F:hydrolase activity"/>
    <property type="evidence" value="ECO:0007669"/>
    <property type="project" value="UniProtKB-KW"/>
</dbReference>
<proteinExistence type="predicted"/>
<protein>
    <submittedName>
        <fullName evidence="1">F0F1 ATP synthase subunit delta</fullName>
        <ecNumber evidence="1">3.6.3.14</ecNumber>
    </submittedName>
</protein>
<comment type="caution">
    <text evidence="1">The sequence shown here is derived from an EMBL/GenBank/DDBJ whole genome shotgun (WGS) entry which is preliminary data.</text>
</comment>
<sequence>MRFLDRVQVQWNLNLQLKQQR</sequence>
<dbReference type="Proteomes" id="UP000003781">
    <property type="component" value="Unassembled WGS sequence"/>
</dbReference>
<dbReference type="AlphaFoldDB" id="A3IIQ6"/>
<accession>A3IIQ6</accession>